<organism evidence="8 9">
    <name type="scientific">Panagrellus redivivus</name>
    <name type="common">Microworm</name>
    <dbReference type="NCBI Taxonomy" id="6233"/>
    <lineage>
        <taxon>Eukaryota</taxon>
        <taxon>Metazoa</taxon>
        <taxon>Ecdysozoa</taxon>
        <taxon>Nematoda</taxon>
        <taxon>Chromadorea</taxon>
        <taxon>Rhabditida</taxon>
        <taxon>Tylenchina</taxon>
        <taxon>Panagrolaimomorpha</taxon>
        <taxon>Panagrolaimoidea</taxon>
        <taxon>Panagrolaimidae</taxon>
        <taxon>Panagrellus</taxon>
    </lineage>
</organism>
<dbReference type="WBParaSite" id="Pan_g24199.t1">
    <property type="protein sequence ID" value="Pan_g24199.t1"/>
    <property type="gene ID" value="Pan_g24199"/>
</dbReference>
<sequence length="456" mass="51671">MTDPGVLYYKEDPVEILKGGGRLPISNFGPNDYSLVSKAVSENLAQLDPSITETTPVQAAVFSIETVHVMHSFQSDMLCVSENGSGKTIAYLVPVIRAALSNQMLAANRRGPGVLIFVPSVEKAEAVHYTLLQLTVDMGLKIELLSGNVDFIQNPKFDIGVCNAHEFEIYINGTRKVTQLDLSGVRLVVVDDATESLKWEHHVELYQKIRTLTRARFYFFSSTMESSDAFHSLFNYENSYCYLHGDTNAIPAKVQTVFWEIMISHLPLVYVDETGKINTFPTLDSDFLKPCNPCDMLYYAVNRRREKLPNTRFLIFATNATVADFLAVKLKKLKIPACAYHDRQNTKERKENLIEFTNDTVKVLVTTEELLRRDVQNVDIVINFDMPLSYATFLHRCHCVGRNGKKAIVVTFIDKMTKKIETRQAIATLVQKTPKEDIPPFLKNFSFFKTLHRTSS</sequence>
<reference evidence="9" key="2">
    <citation type="submission" date="2020-10" db="UniProtKB">
        <authorList>
            <consortium name="WormBaseParasite"/>
        </authorList>
    </citation>
    <scope>IDENTIFICATION</scope>
</reference>
<keyword evidence="1 5" id="KW-0547">Nucleotide-binding</keyword>
<dbReference type="SUPFAM" id="SSF52540">
    <property type="entry name" value="P-loop containing nucleoside triphosphate hydrolases"/>
    <property type="match status" value="1"/>
</dbReference>
<dbReference type="SMART" id="SM00490">
    <property type="entry name" value="HELICc"/>
    <property type="match status" value="1"/>
</dbReference>
<evidence type="ECO:0000256" key="4">
    <source>
        <dbReference type="ARBA" id="ARBA00022884"/>
    </source>
</evidence>
<keyword evidence="8" id="KW-1185">Reference proteome</keyword>
<accession>A0A7E4VR81</accession>
<comment type="function">
    <text evidence="5">RNA helicase.</text>
</comment>
<dbReference type="InterPro" id="IPR027417">
    <property type="entry name" value="P-loop_NTPase"/>
</dbReference>
<feature type="domain" description="Helicase ATP-binding" evidence="6">
    <location>
        <begin position="68"/>
        <end position="242"/>
    </location>
</feature>
<evidence type="ECO:0000313" key="8">
    <source>
        <dbReference type="Proteomes" id="UP000492821"/>
    </source>
</evidence>
<dbReference type="GO" id="GO:0016787">
    <property type="term" value="F:hydrolase activity"/>
    <property type="evidence" value="ECO:0007669"/>
    <property type="project" value="UniProtKB-KW"/>
</dbReference>
<dbReference type="GO" id="GO:0003723">
    <property type="term" value="F:RNA binding"/>
    <property type="evidence" value="ECO:0007669"/>
    <property type="project" value="UniProtKB-UniRule"/>
</dbReference>
<dbReference type="GO" id="GO:0005524">
    <property type="term" value="F:ATP binding"/>
    <property type="evidence" value="ECO:0007669"/>
    <property type="project" value="UniProtKB-UniRule"/>
</dbReference>
<feature type="domain" description="Helicase C-terminal" evidence="7">
    <location>
        <begin position="293"/>
        <end position="446"/>
    </location>
</feature>
<keyword evidence="5" id="KW-0347">Helicase</keyword>
<dbReference type="InterPro" id="IPR001650">
    <property type="entry name" value="Helicase_C-like"/>
</dbReference>
<evidence type="ECO:0000259" key="7">
    <source>
        <dbReference type="PROSITE" id="PS51194"/>
    </source>
</evidence>
<reference evidence="8" key="1">
    <citation type="journal article" date="2013" name="Genetics">
        <title>The draft genome and transcriptome of Panagrellus redivivus are shaped by the harsh demands of a free-living lifestyle.</title>
        <authorList>
            <person name="Srinivasan J."/>
            <person name="Dillman A.R."/>
            <person name="Macchietto M.G."/>
            <person name="Heikkinen L."/>
            <person name="Lakso M."/>
            <person name="Fracchia K.M."/>
            <person name="Antoshechkin I."/>
            <person name="Mortazavi A."/>
            <person name="Wong G."/>
            <person name="Sternberg P.W."/>
        </authorList>
    </citation>
    <scope>NUCLEOTIDE SEQUENCE [LARGE SCALE GENOMIC DNA]</scope>
    <source>
        <strain evidence="8">MT8872</strain>
    </source>
</reference>
<protein>
    <recommendedName>
        <fullName evidence="5">ATP-dependent RNA helicase</fullName>
        <ecNumber evidence="5">3.6.4.13</ecNumber>
    </recommendedName>
</protein>
<evidence type="ECO:0000259" key="6">
    <source>
        <dbReference type="PROSITE" id="PS51192"/>
    </source>
</evidence>
<dbReference type="GO" id="GO:0003724">
    <property type="term" value="F:RNA helicase activity"/>
    <property type="evidence" value="ECO:0007669"/>
    <property type="project" value="UniProtKB-EC"/>
</dbReference>
<comment type="domain">
    <text evidence="5">The Q motif is unique to and characteristic of the DEAD box family of RNA helicases and controls ATP binding and hydrolysis.</text>
</comment>
<evidence type="ECO:0000256" key="1">
    <source>
        <dbReference type="ARBA" id="ARBA00022741"/>
    </source>
</evidence>
<evidence type="ECO:0000256" key="5">
    <source>
        <dbReference type="RuleBase" id="RU365068"/>
    </source>
</evidence>
<comment type="catalytic activity">
    <reaction evidence="5">
        <text>ATP + H2O = ADP + phosphate + H(+)</text>
        <dbReference type="Rhea" id="RHEA:13065"/>
        <dbReference type="ChEBI" id="CHEBI:15377"/>
        <dbReference type="ChEBI" id="CHEBI:15378"/>
        <dbReference type="ChEBI" id="CHEBI:30616"/>
        <dbReference type="ChEBI" id="CHEBI:43474"/>
        <dbReference type="ChEBI" id="CHEBI:456216"/>
        <dbReference type="EC" id="3.6.4.13"/>
    </reaction>
</comment>
<dbReference type="InterPro" id="IPR011545">
    <property type="entry name" value="DEAD/DEAH_box_helicase_dom"/>
</dbReference>
<dbReference type="Proteomes" id="UP000492821">
    <property type="component" value="Unassembled WGS sequence"/>
</dbReference>
<evidence type="ECO:0000313" key="9">
    <source>
        <dbReference type="WBParaSite" id="Pan_g24199.t1"/>
    </source>
</evidence>
<evidence type="ECO:0000256" key="2">
    <source>
        <dbReference type="ARBA" id="ARBA00022801"/>
    </source>
</evidence>
<dbReference type="EC" id="3.6.4.13" evidence="5"/>
<evidence type="ECO:0000256" key="3">
    <source>
        <dbReference type="ARBA" id="ARBA00022840"/>
    </source>
</evidence>
<keyword evidence="2 5" id="KW-0378">Hydrolase</keyword>
<dbReference type="CDD" id="cd18787">
    <property type="entry name" value="SF2_C_DEAD"/>
    <property type="match status" value="1"/>
</dbReference>
<proteinExistence type="inferred from homology"/>
<dbReference type="Pfam" id="PF00271">
    <property type="entry name" value="Helicase_C"/>
    <property type="match status" value="1"/>
</dbReference>
<keyword evidence="3 5" id="KW-0067">ATP-binding</keyword>
<dbReference type="AlphaFoldDB" id="A0A7E4VR81"/>
<dbReference type="PROSITE" id="PS51192">
    <property type="entry name" value="HELICASE_ATP_BIND_1"/>
    <property type="match status" value="1"/>
</dbReference>
<dbReference type="InterPro" id="IPR014001">
    <property type="entry name" value="Helicase_ATP-bd"/>
</dbReference>
<comment type="similarity">
    <text evidence="5">Belongs to the DEAD box helicase family.</text>
</comment>
<name>A0A7E4VR81_PANRE</name>
<dbReference type="Gene3D" id="3.40.50.300">
    <property type="entry name" value="P-loop containing nucleotide triphosphate hydrolases"/>
    <property type="match status" value="2"/>
</dbReference>
<dbReference type="PROSITE" id="PS51194">
    <property type="entry name" value="HELICASE_CTER"/>
    <property type="match status" value="1"/>
</dbReference>
<dbReference type="SMART" id="SM00487">
    <property type="entry name" value="DEXDc"/>
    <property type="match status" value="1"/>
</dbReference>
<dbReference type="Pfam" id="PF00270">
    <property type="entry name" value="DEAD"/>
    <property type="match status" value="1"/>
</dbReference>
<keyword evidence="4 5" id="KW-0694">RNA-binding</keyword>
<dbReference type="PANTHER" id="PTHR24031">
    <property type="entry name" value="RNA HELICASE"/>
    <property type="match status" value="1"/>
</dbReference>